<reference evidence="2" key="1">
    <citation type="submission" date="2020-12" db="EMBL/GenBank/DDBJ databases">
        <title>Desulfobium dissulfuricans gen. nov., sp. nov., a novel mesophilic, sulfate-reducing bacterium isolated from a deep-sea hydrothermal vent.</title>
        <authorList>
            <person name="Hashimoto Y."/>
            <person name="Tame A."/>
            <person name="Sawayama S."/>
            <person name="Miyazaki J."/>
            <person name="Takai K."/>
            <person name="Nakagawa S."/>
        </authorList>
    </citation>
    <scope>NUCLEOTIDE SEQUENCE</scope>
    <source>
        <strain evidence="2">GF1</strain>
    </source>
</reference>
<dbReference type="EMBL" id="AP024233">
    <property type="protein sequence ID" value="BCO08876.1"/>
    <property type="molecule type" value="Genomic_DNA"/>
</dbReference>
<keyword evidence="3" id="KW-1185">Reference proteome</keyword>
<dbReference type="SUPFAM" id="SSF52540">
    <property type="entry name" value="P-loop containing nucleoside triphosphate hydrolases"/>
    <property type="match status" value="1"/>
</dbReference>
<dbReference type="Proteomes" id="UP001063350">
    <property type="component" value="Chromosome"/>
</dbReference>
<organism evidence="2 3">
    <name type="scientific">Desulfolithobacter dissulfuricans</name>
    <dbReference type="NCBI Taxonomy" id="2795293"/>
    <lineage>
        <taxon>Bacteria</taxon>
        <taxon>Pseudomonadati</taxon>
        <taxon>Thermodesulfobacteriota</taxon>
        <taxon>Desulfobulbia</taxon>
        <taxon>Desulfobulbales</taxon>
        <taxon>Desulfobulbaceae</taxon>
        <taxon>Desulfolithobacter</taxon>
    </lineage>
</organism>
<dbReference type="InterPro" id="IPR026634">
    <property type="entry name" value="TPST-like"/>
</dbReference>
<dbReference type="PANTHER" id="PTHR12788:SF10">
    <property type="entry name" value="PROTEIN-TYROSINE SULFOTRANSFERASE"/>
    <property type="match status" value="1"/>
</dbReference>
<dbReference type="GO" id="GO:0008476">
    <property type="term" value="F:protein-tyrosine sulfotransferase activity"/>
    <property type="evidence" value="ECO:0007669"/>
    <property type="project" value="InterPro"/>
</dbReference>
<evidence type="ECO:0000313" key="3">
    <source>
        <dbReference type="Proteomes" id="UP001063350"/>
    </source>
</evidence>
<dbReference type="RefSeq" id="WP_267928765.1">
    <property type="nucleotide sequence ID" value="NZ_AP024233.1"/>
</dbReference>
<evidence type="ECO:0000256" key="1">
    <source>
        <dbReference type="ARBA" id="ARBA00022679"/>
    </source>
</evidence>
<dbReference type="KEGG" id="ddu:GF1_12520"/>
<evidence type="ECO:0000313" key="2">
    <source>
        <dbReference type="EMBL" id="BCO08876.1"/>
    </source>
</evidence>
<protein>
    <recommendedName>
        <fullName evidence="4">Sulfotransferase</fullName>
    </recommendedName>
</protein>
<dbReference type="AlphaFoldDB" id="A0A915XKY3"/>
<sequence>MQTGNELKRKTIEYNPSTIKKDIVRIMEVFSEFEFSGTESSGHETRKPIFIIGMPRSGTTLIEQIISSHPDVVAGGELYALNKAVIPAFSYVNMAAPMGKRLSAVNKNIRIRCAENYLKMLPGNRRRVTDKMPANFLHVGWICLLFKNAKIIHVNRNKMATIFSCYQQYFTNGNEYAYNLHELSEYYDSYYLLMQYWNILFKERILDINYEDIVLNQEDETRKIIEFCELEWNDACLSFEKNKRTVTTLSASQVRRPIYRSSLDHWKKYAQYLDQVR</sequence>
<dbReference type="InterPro" id="IPR027417">
    <property type="entry name" value="P-loop_NTPase"/>
</dbReference>
<dbReference type="PANTHER" id="PTHR12788">
    <property type="entry name" value="PROTEIN-TYROSINE SULFOTRANSFERASE 2"/>
    <property type="match status" value="1"/>
</dbReference>
<gene>
    <name evidence="2" type="ORF">GF1_12520</name>
</gene>
<keyword evidence="1" id="KW-0808">Transferase</keyword>
<dbReference type="Pfam" id="PF13469">
    <property type="entry name" value="Sulfotransfer_3"/>
    <property type="match status" value="1"/>
</dbReference>
<proteinExistence type="predicted"/>
<dbReference type="Gene3D" id="3.40.50.300">
    <property type="entry name" value="P-loop containing nucleotide triphosphate hydrolases"/>
    <property type="match status" value="1"/>
</dbReference>
<accession>A0A915XKY3</accession>
<name>A0A915XKY3_9BACT</name>
<evidence type="ECO:0008006" key="4">
    <source>
        <dbReference type="Google" id="ProtNLM"/>
    </source>
</evidence>